<dbReference type="InterPro" id="IPR050309">
    <property type="entry name" value="Type-B_Carboxylest/Lipase"/>
</dbReference>
<feature type="chain" id="PRO_5044968451" description="Carboxylic ester hydrolase" evidence="3">
    <location>
        <begin position="25"/>
        <end position="534"/>
    </location>
</feature>
<evidence type="ECO:0000256" key="2">
    <source>
        <dbReference type="ARBA" id="ARBA00022801"/>
    </source>
</evidence>
<name>A0ABR1JGT2_9AGAR</name>
<comment type="similarity">
    <text evidence="1 3">Belongs to the type-B carboxylesterase/lipase family.</text>
</comment>
<keyword evidence="6" id="KW-1185">Reference proteome</keyword>
<dbReference type="InterPro" id="IPR002018">
    <property type="entry name" value="CarbesteraseB"/>
</dbReference>
<proteinExistence type="inferred from homology"/>
<dbReference type="InterPro" id="IPR019826">
    <property type="entry name" value="Carboxylesterase_B_AS"/>
</dbReference>
<gene>
    <name evidence="5" type="ORF">VKT23_009001</name>
</gene>
<protein>
    <recommendedName>
        <fullName evidence="3">Carboxylic ester hydrolase</fullName>
        <ecNumber evidence="3">3.1.1.-</ecNumber>
    </recommendedName>
</protein>
<evidence type="ECO:0000256" key="1">
    <source>
        <dbReference type="ARBA" id="ARBA00005964"/>
    </source>
</evidence>
<evidence type="ECO:0000313" key="6">
    <source>
        <dbReference type="Proteomes" id="UP001498398"/>
    </source>
</evidence>
<dbReference type="InterPro" id="IPR029058">
    <property type="entry name" value="AB_hydrolase_fold"/>
</dbReference>
<dbReference type="EMBL" id="JBANRG010000014">
    <property type="protein sequence ID" value="KAK7461072.1"/>
    <property type="molecule type" value="Genomic_DNA"/>
</dbReference>
<keyword evidence="3" id="KW-0732">Signal</keyword>
<comment type="caution">
    <text evidence="5">The sequence shown here is derived from an EMBL/GenBank/DDBJ whole genome shotgun (WGS) entry which is preliminary data.</text>
</comment>
<accession>A0ABR1JGT2</accession>
<dbReference type="PANTHER" id="PTHR11559">
    <property type="entry name" value="CARBOXYLESTERASE"/>
    <property type="match status" value="1"/>
</dbReference>
<dbReference type="Pfam" id="PF00135">
    <property type="entry name" value="COesterase"/>
    <property type="match status" value="1"/>
</dbReference>
<organism evidence="5 6">
    <name type="scientific">Marasmiellus scandens</name>
    <dbReference type="NCBI Taxonomy" id="2682957"/>
    <lineage>
        <taxon>Eukaryota</taxon>
        <taxon>Fungi</taxon>
        <taxon>Dikarya</taxon>
        <taxon>Basidiomycota</taxon>
        <taxon>Agaricomycotina</taxon>
        <taxon>Agaricomycetes</taxon>
        <taxon>Agaricomycetidae</taxon>
        <taxon>Agaricales</taxon>
        <taxon>Marasmiineae</taxon>
        <taxon>Omphalotaceae</taxon>
        <taxon>Marasmiellus</taxon>
    </lineage>
</organism>
<dbReference type="EC" id="3.1.1.-" evidence="3"/>
<dbReference type="Proteomes" id="UP001498398">
    <property type="component" value="Unassembled WGS sequence"/>
</dbReference>
<keyword evidence="2 3" id="KW-0378">Hydrolase</keyword>
<evidence type="ECO:0000256" key="3">
    <source>
        <dbReference type="RuleBase" id="RU361235"/>
    </source>
</evidence>
<dbReference type="PROSITE" id="PS00122">
    <property type="entry name" value="CARBOXYLESTERASE_B_1"/>
    <property type="match status" value="1"/>
</dbReference>
<feature type="signal peptide" evidence="3">
    <location>
        <begin position="1"/>
        <end position="24"/>
    </location>
</feature>
<evidence type="ECO:0000259" key="4">
    <source>
        <dbReference type="Pfam" id="PF00135"/>
    </source>
</evidence>
<evidence type="ECO:0000313" key="5">
    <source>
        <dbReference type="EMBL" id="KAK7461072.1"/>
    </source>
</evidence>
<dbReference type="Gene3D" id="3.40.50.1820">
    <property type="entry name" value="alpha/beta hydrolase"/>
    <property type="match status" value="1"/>
</dbReference>
<reference evidence="5 6" key="1">
    <citation type="submission" date="2024-01" db="EMBL/GenBank/DDBJ databases">
        <title>A draft genome for the cacao thread blight pathogen Marasmiellus scandens.</title>
        <authorList>
            <person name="Baruah I.K."/>
            <person name="Leung J."/>
            <person name="Bukari Y."/>
            <person name="Amoako-Attah I."/>
            <person name="Meinhardt L.W."/>
            <person name="Bailey B.A."/>
            <person name="Cohen S.P."/>
        </authorList>
    </citation>
    <scope>NUCLEOTIDE SEQUENCE [LARGE SCALE GENOMIC DNA]</scope>
    <source>
        <strain evidence="5 6">GH-19</strain>
    </source>
</reference>
<sequence length="534" mass="56884">MVYLSSPSKLLLSALVLPFLLSNAQQPSVTLDYGTFVGSDNPSTGITSFRGIRFADSPTGNLRWRAAVVPPSSNLGTVDATEFAPVCASIGQDGDGSSEDCLFGNVFVPSGTTSDDSLPVMVWFHGGGFQGGGTRDFDPMLLMQSSAKPMIFVSFAYRLGALGFLGGSRLKADGQLNAGIQDQRAALGWLQRYISKFGGDPSRVTIWGESAGAGSTMFHLLANGGDTGGLFHAAMGDSPSLSFMPDFDGDHIEGIFNFFSSSANCGTNADDDVLTCLRSADSTVLSNAWNSLVANRTATLFNFAPYFDGEFLATRPVEGFTSGRFAKVPVLFGSNTNEGAGWSAGLPDQSANTANANATETTVFNFLHGQWNSFTRDSFNHGLDLYPLTDFGGSFDLQGQQMYGEARYICTAGLITAGATAASLDAYQYHYDNPHLGSNHGNDLQAMFPPLPSNADANDLALFAAMREFFTSFVTTGTPTSSSTTVHWDAVTDTSNDGNPRILFHPGAINMEQINGRLNDHCAFWHSLAGEMQT</sequence>
<feature type="domain" description="Carboxylesterase type B" evidence="4">
    <location>
        <begin position="25"/>
        <end position="495"/>
    </location>
</feature>
<dbReference type="SUPFAM" id="SSF53474">
    <property type="entry name" value="alpha/beta-Hydrolases"/>
    <property type="match status" value="1"/>
</dbReference>